<dbReference type="PANTHER" id="PTHR48081">
    <property type="entry name" value="AB HYDROLASE SUPERFAMILY PROTEIN C4A8.06C"/>
    <property type="match status" value="1"/>
</dbReference>
<organism evidence="3 4">
    <name type="scientific">Rhizorhabdus histidinilytica</name>
    <dbReference type="NCBI Taxonomy" id="439228"/>
    <lineage>
        <taxon>Bacteria</taxon>
        <taxon>Pseudomonadati</taxon>
        <taxon>Pseudomonadota</taxon>
        <taxon>Alphaproteobacteria</taxon>
        <taxon>Sphingomonadales</taxon>
        <taxon>Sphingomonadaceae</taxon>
        <taxon>Rhizorhabdus</taxon>
    </lineage>
</organism>
<accession>A0A1T5EL35</accession>
<dbReference type="EMBL" id="FUYM01000007">
    <property type="protein sequence ID" value="SKB84661.1"/>
    <property type="molecule type" value="Genomic_DNA"/>
</dbReference>
<dbReference type="Pfam" id="PF20434">
    <property type="entry name" value="BD-FAE"/>
    <property type="match status" value="1"/>
</dbReference>
<dbReference type="InterPro" id="IPR049492">
    <property type="entry name" value="BD-FAE-like_dom"/>
</dbReference>
<dbReference type="PANTHER" id="PTHR48081:SF33">
    <property type="entry name" value="KYNURENINE FORMAMIDASE"/>
    <property type="match status" value="1"/>
</dbReference>
<dbReference type="RefSeq" id="WP_079649168.1">
    <property type="nucleotide sequence ID" value="NZ_FUYM01000007.1"/>
</dbReference>
<feature type="domain" description="BD-FAE-like" evidence="2">
    <location>
        <begin position="55"/>
        <end position="149"/>
    </location>
</feature>
<dbReference type="SUPFAM" id="SSF53474">
    <property type="entry name" value="alpha/beta-Hydrolases"/>
    <property type="match status" value="1"/>
</dbReference>
<evidence type="ECO:0000313" key="4">
    <source>
        <dbReference type="Proteomes" id="UP000189818"/>
    </source>
</evidence>
<keyword evidence="1" id="KW-0378">Hydrolase</keyword>
<sequence length="280" mass="30326">MLIQDYPPQEPPTETLLFLHGRLMVLAEGIEGEEHRHGDDPSQSLIVYPAPEPGGPVLIFMHGGGWTNGYKEEMAFLAPVLNAAGFTLVSNSYRLAPRHVFPANADDAAEAVARTWRLAERYGYDRDAIFIGGHSAGGHLAGLLAVTSDWQAARGLPGDVIKGCLPISGTFDFTPGCGLSMRPRFLGPEGRFNEVKASPLFRLGETAPPFLIAHGTEDFPHLMVQAKKFAMVLRARGLAAETVEVPDATHGTVLLMAAETDKPWLPAATHWMRAVLGRRA</sequence>
<evidence type="ECO:0000313" key="3">
    <source>
        <dbReference type="EMBL" id="SKB84661.1"/>
    </source>
</evidence>
<name>A0A1T5EL35_9SPHN</name>
<dbReference type="Proteomes" id="UP000189818">
    <property type="component" value="Unassembled WGS sequence"/>
</dbReference>
<evidence type="ECO:0000256" key="1">
    <source>
        <dbReference type="ARBA" id="ARBA00022801"/>
    </source>
</evidence>
<reference evidence="4" key="1">
    <citation type="submission" date="2017-02" db="EMBL/GenBank/DDBJ databases">
        <authorList>
            <person name="Varghese N."/>
            <person name="Submissions S."/>
        </authorList>
    </citation>
    <scope>NUCLEOTIDE SEQUENCE [LARGE SCALE GENOMIC DNA]</scope>
    <source>
        <strain evidence="4">UM2</strain>
    </source>
</reference>
<dbReference type="InterPro" id="IPR050300">
    <property type="entry name" value="GDXG_lipolytic_enzyme"/>
</dbReference>
<dbReference type="GO" id="GO:0016787">
    <property type="term" value="F:hydrolase activity"/>
    <property type="evidence" value="ECO:0007669"/>
    <property type="project" value="UniProtKB-KW"/>
</dbReference>
<evidence type="ECO:0000259" key="2">
    <source>
        <dbReference type="Pfam" id="PF20434"/>
    </source>
</evidence>
<dbReference type="Gene3D" id="3.40.50.1820">
    <property type="entry name" value="alpha/beta hydrolase"/>
    <property type="match status" value="1"/>
</dbReference>
<gene>
    <name evidence="3" type="ORF">SAMN06295920_10768</name>
</gene>
<keyword evidence="4" id="KW-1185">Reference proteome</keyword>
<dbReference type="OrthoDB" id="9771666at2"/>
<dbReference type="InterPro" id="IPR029058">
    <property type="entry name" value="AB_hydrolase_fold"/>
</dbReference>
<protein>
    <submittedName>
        <fullName evidence="3">Arylformamidase</fullName>
    </submittedName>
</protein>
<dbReference type="STRING" id="439228.SAMN06295920_10768"/>
<dbReference type="AlphaFoldDB" id="A0A1T5EL35"/>
<proteinExistence type="predicted"/>